<dbReference type="Proteomes" id="UP000290637">
    <property type="component" value="Chromosome"/>
</dbReference>
<evidence type="ECO:0000256" key="2">
    <source>
        <dbReference type="ARBA" id="ARBA00023125"/>
    </source>
</evidence>
<dbReference type="KEGG" id="plue:EWM63_07690"/>
<dbReference type="SMART" id="SM00421">
    <property type="entry name" value="HTH_LUXR"/>
    <property type="match status" value="1"/>
</dbReference>
<dbReference type="SUPFAM" id="SSF46894">
    <property type="entry name" value="C-terminal effector domain of the bipartite response regulators"/>
    <property type="match status" value="1"/>
</dbReference>
<dbReference type="Pfam" id="PF03472">
    <property type="entry name" value="Autoind_bind"/>
    <property type="match status" value="1"/>
</dbReference>
<dbReference type="InterPro" id="IPR016032">
    <property type="entry name" value="Sig_transdc_resp-reg_C-effctor"/>
</dbReference>
<evidence type="ECO:0000256" key="1">
    <source>
        <dbReference type="ARBA" id="ARBA00023015"/>
    </source>
</evidence>
<keyword evidence="2" id="KW-0238">DNA-binding</keyword>
<evidence type="ECO:0000259" key="4">
    <source>
        <dbReference type="PROSITE" id="PS50043"/>
    </source>
</evidence>
<organism evidence="5 6">
    <name type="scientific">Pseudoduganella lutea</name>
    <dbReference type="NCBI Taxonomy" id="321985"/>
    <lineage>
        <taxon>Bacteria</taxon>
        <taxon>Pseudomonadati</taxon>
        <taxon>Pseudomonadota</taxon>
        <taxon>Betaproteobacteria</taxon>
        <taxon>Burkholderiales</taxon>
        <taxon>Oxalobacteraceae</taxon>
        <taxon>Telluria group</taxon>
        <taxon>Pseudoduganella</taxon>
    </lineage>
</organism>
<keyword evidence="3" id="KW-0804">Transcription</keyword>
<dbReference type="PANTHER" id="PTHR44688">
    <property type="entry name" value="DNA-BINDING TRANSCRIPTIONAL ACTIVATOR DEVR_DOSR"/>
    <property type="match status" value="1"/>
</dbReference>
<dbReference type="AlphaFoldDB" id="A0A4V0Z3B5"/>
<gene>
    <name evidence="5" type="ORF">EWM63_07690</name>
</gene>
<dbReference type="GO" id="GO:0003677">
    <property type="term" value="F:DNA binding"/>
    <property type="evidence" value="ECO:0007669"/>
    <property type="project" value="UniProtKB-KW"/>
</dbReference>
<dbReference type="InterPro" id="IPR000792">
    <property type="entry name" value="Tscrpt_reg_LuxR_C"/>
</dbReference>
<evidence type="ECO:0000313" key="5">
    <source>
        <dbReference type="EMBL" id="QBE62863.1"/>
    </source>
</evidence>
<dbReference type="Pfam" id="PF00196">
    <property type="entry name" value="GerE"/>
    <property type="match status" value="1"/>
</dbReference>
<protein>
    <recommendedName>
        <fullName evidence="4">HTH luxR-type domain-containing protein</fullName>
    </recommendedName>
</protein>
<dbReference type="PANTHER" id="PTHR44688:SF16">
    <property type="entry name" value="DNA-BINDING TRANSCRIPTIONAL ACTIVATOR DEVR_DOSR"/>
    <property type="match status" value="1"/>
</dbReference>
<evidence type="ECO:0000256" key="3">
    <source>
        <dbReference type="ARBA" id="ARBA00023163"/>
    </source>
</evidence>
<keyword evidence="6" id="KW-1185">Reference proteome</keyword>
<dbReference type="OrthoDB" id="9774661at2"/>
<dbReference type="PROSITE" id="PS50043">
    <property type="entry name" value="HTH_LUXR_2"/>
    <property type="match status" value="1"/>
</dbReference>
<dbReference type="GO" id="GO:0006355">
    <property type="term" value="P:regulation of DNA-templated transcription"/>
    <property type="evidence" value="ECO:0007669"/>
    <property type="project" value="InterPro"/>
</dbReference>
<evidence type="ECO:0000313" key="6">
    <source>
        <dbReference type="Proteomes" id="UP000290637"/>
    </source>
</evidence>
<proteinExistence type="predicted"/>
<accession>A0A4V0Z3B5</accession>
<dbReference type="InterPro" id="IPR036693">
    <property type="entry name" value="TF_LuxR_autoind-bd_dom_sf"/>
</dbReference>
<dbReference type="Gene3D" id="3.30.450.80">
    <property type="entry name" value="Transcription factor LuxR-like, autoinducer-binding domain"/>
    <property type="match status" value="1"/>
</dbReference>
<sequence>MDEQFEGLKNAANEPEALRHLETAARGLGFDSVLFAVIPQPRVDAGQVYLRSNYPARWREHYDRHDLRATDPTVAYCFRSNSPLVWMQQSFETPAQQALYEEASAHGLKVGVTLPVRGVEGEIGMLTCVRDETPGSAFLKDVHRNLGSLSLLRDVAFDALHPYLQPAVQTAAPAEPMPVLTAREHDCLRWMCAGKTAWEIGRILGISEAGVNFHIANLRGKFGVHRRNDVVLKAIRLGLADLPGATPALAPAPRGSR</sequence>
<reference evidence="5 6" key="1">
    <citation type="submission" date="2019-02" db="EMBL/GenBank/DDBJ databases">
        <title>Draft Genome Sequences of Six Type Strains of the Genus Massilia.</title>
        <authorList>
            <person name="Miess H."/>
            <person name="Frediansyhah A."/>
            <person name="Gross H."/>
        </authorList>
    </citation>
    <scope>NUCLEOTIDE SEQUENCE [LARGE SCALE GENOMIC DNA]</scope>
    <source>
        <strain evidence="5 6">DSM 17473</strain>
    </source>
</reference>
<dbReference type="EMBL" id="CP035913">
    <property type="protein sequence ID" value="QBE62863.1"/>
    <property type="molecule type" value="Genomic_DNA"/>
</dbReference>
<dbReference type="CDD" id="cd06170">
    <property type="entry name" value="LuxR_C_like"/>
    <property type="match status" value="1"/>
</dbReference>
<dbReference type="RefSeq" id="WP_130185996.1">
    <property type="nucleotide sequence ID" value="NZ_CP035913.1"/>
</dbReference>
<name>A0A4V0Z3B5_9BURK</name>
<keyword evidence="1" id="KW-0805">Transcription regulation</keyword>
<feature type="domain" description="HTH luxR-type" evidence="4">
    <location>
        <begin position="173"/>
        <end position="238"/>
    </location>
</feature>
<dbReference type="InterPro" id="IPR005143">
    <property type="entry name" value="TF_LuxR_autoind-bd_dom"/>
</dbReference>
<dbReference type="SUPFAM" id="SSF75516">
    <property type="entry name" value="Pheromone-binding domain of LuxR-like quorum-sensing transcription factors"/>
    <property type="match status" value="1"/>
</dbReference>
<dbReference type="InterPro" id="IPR036388">
    <property type="entry name" value="WH-like_DNA-bd_sf"/>
</dbReference>
<dbReference type="Gene3D" id="1.10.10.10">
    <property type="entry name" value="Winged helix-like DNA-binding domain superfamily/Winged helix DNA-binding domain"/>
    <property type="match status" value="1"/>
</dbReference>